<evidence type="ECO:0000313" key="2">
    <source>
        <dbReference type="EMBL" id="SDB94455.1"/>
    </source>
</evidence>
<evidence type="ECO:0000313" key="3">
    <source>
        <dbReference type="Proteomes" id="UP000199086"/>
    </source>
</evidence>
<feature type="compositionally biased region" description="Basic and acidic residues" evidence="1">
    <location>
        <begin position="177"/>
        <end position="189"/>
    </location>
</feature>
<sequence>MRTRREAAHTWCLRAATAGGKGAGIHQARNKERQRPPAALLAYVLKHSDRGVEARVAGQAVEFDGLLQLANSLLEAPHTSVDQGDVVKGHRFTEPVTDAPKEGKGPQVPVQGHVGVNPKRPTLWSKRPRPLACACRTCPDPPVETPSAPPARAWAWRTHRRRSHTFPPAWPPPPDTQRSDSHTRPDDPPRAGQQAPSSPQKSSPACSPSSHHRTCRTCASSTEGSPRQPRHPPVGKLMGRRPAAFRAGHRIRVELGSDFHVGLEPHRFPTCTAVSGRARCEPRRRPDRQVHPGHPAGSTSRR</sequence>
<feature type="region of interest" description="Disordered" evidence="1">
    <location>
        <begin position="277"/>
        <end position="302"/>
    </location>
</feature>
<feature type="region of interest" description="Disordered" evidence="1">
    <location>
        <begin position="158"/>
        <end position="240"/>
    </location>
</feature>
<dbReference type="Proteomes" id="UP000199086">
    <property type="component" value="Unassembled WGS sequence"/>
</dbReference>
<feature type="compositionally biased region" description="Low complexity" evidence="1">
    <location>
        <begin position="191"/>
        <end position="209"/>
    </location>
</feature>
<proteinExistence type="predicted"/>
<evidence type="ECO:0000256" key="1">
    <source>
        <dbReference type="SAM" id="MobiDB-lite"/>
    </source>
</evidence>
<dbReference type="EMBL" id="FMYF01000011">
    <property type="protein sequence ID" value="SDB94455.1"/>
    <property type="molecule type" value="Genomic_DNA"/>
</dbReference>
<feature type="compositionally biased region" description="Basic and acidic residues" evidence="1">
    <location>
        <begin position="278"/>
        <end position="290"/>
    </location>
</feature>
<keyword evidence="3" id="KW-1185">Reference proteome</keyword>
<gene>
    <name evidence="2" type="ORF">GA0111570_11111</name>
</gene>
<protein>
    <submittedName>
        <fullName evidence="2">Uncharacterized protein</fullName>
    </submittedName>
</protein>
<feature type="compositionally biased region" description="Basic and acidic residues" evidence="1">
    <location>
        <begin position="95"/>
        <end position="104"/>
    </location>
</feature>
<organism evidence="2 3">
    <name type="scientific">Raineyella antarctica</name>
    <dbReference type="NCBI Taxonomy" id="1577474"/>
    <lineage>
        <taxon>Bacteria</taxon>
        <taxon>Bacillati</taxon>
        <taxon>Actinomycetota</taxon>
        <taxon>Actinomycetes</taxon>
        <taxon>Propionibacteriales</taxon>
        <taxon>Propionibacteriaceae</taxon>
        <taxon>Raineyella</taxon>
    </lineage>
</organism>
<feature type="compositionally biased region" description="Low complexity" evidence="1">
    <location>
        <begin position="105"/>
        <end position="116"/>
    </location>
</feature>
<name>A0A1G6HKN1_9ACTN</name>
<dbReference type="AlphaFoldDB" id="A0A1G6HKN1"/>
<accession>A0A1G6HKN1</accession>
<reference evidence="2 3" key="1">
    <citation type="submission" date="2016-06" db="EMBL/GenBank/DDBJ databases">
        <authorList>
            <person name="Olsen C.W."/>
            <person name="Carey S."/>
            <person name="Hinshaw L."/>
            <person name="Karasin A.I."/>
        </authorList>
    </citation>
    <scope>NUCLEOTIDE SEQUENCE [LARGE SCALE GENOMIC DNA]</scope>
    <source>
        <strain evidence="2 3">LZ-22</strain>
    </source>
</reference>
<feature type="region of interest" description="Disordered" evidence="1">
    <location>
        <begin position="95"/>
        <end position="123"/>
    </location>
</feature>